<dbReference type="PATRIC" id="fig|1360.106.peg.2473"/>
<dbReference type="Proteomes" id="UP000054230">
    <property type="component" value="Unassembled WGS sequence"/>
</dbReference>
<dbReference type="AlphaFoldDB" id="A0A0V8CYE2"/>
<evidence type="ECO:0000313" key="2">
    <source>
        <dbReference type="Proteomes" id="UP000054230"/>
    </source>
</evidence>
<proteinExistence type="predicted"/>
<reference evidence="2" key="1">
    <citation type="submission" date="2015-10" db="EMBL/GenBank/DDBJ databases">
        <title>Draft Genome Sequences of 11 Lactococcus lactis subspecies cremoris strains.</title>
        <authorList>
            <person name="Wels M."/>
            <person name="Backus L."/>
            <person name="Boekhorst J."/>
            <person name="Dijkstra A."/>
            <person name="Beerthuizen M."/>
            <person name="Kelly W."/>
            <person name="Siezen R."/>
            <person name="Bachmann H."/>
            <person name="Van Hijum S."/>
        </authorList>
    </citation>
    <scope>NUCLEOTIDE SEQUENCE [LARGE SCALE GENOMIC DNA]</scope>
    <source>
        <strain evidence="2">LMG8520</strain>
    </source>
</reference>
<evidence type="ECO:0000313" key="1">
    <source>
        <dbReference type="EMBL" id="KSU06175.1"/>
    </source>
</evidence>
<protein>
    <submittedName>
        <fullName evidence="1">Uncharacterized protein</fullName>
    </submittedName>
</protein>
<organism evidence="1 2">
    <name type="scientific">Lactococcus lactis subsp. lactis</name>
    <name type="common">Streptococcus lactis</name>
    <dbReference type="NCBI Taxonomy" id="1360"/>
    <lineage>
        <taxon>Bacteria</taxon>
        <taxon>Bacillati</taxon>
        <taxon>Bacillota</taxon>
        <taxon>Bacilli</taxon>
        <taxon>Lactobacillales</taxon>
        <taxon>Streptococcaceae</taxon>
        <taxon>Lactococcus</taxon>
    </lineage>
</organism>
<comment type="caution">
    <text evidence="1">The sequence shown here is derived from an EMBL/GenBank/DDBJ whole genome shotgun (WGS) entry which is preliminary data.</text>
</comment>
<dbReference type="RefSeq" id="WP_058210308.1">
    <property type="nucleotide sequence ID" value="NZ_LKLP01000111.1"/>
</dbReference>
<gene>
    <name evidence="1" type="ORF">LMG8520_2169</name>
</gene>
<dbReference type="EMBL" id="LKLP01000111">
    <property type="protein sequence ID" value="KSU06175.1"/>
    <property type="molecule type" value="Genomic_DNA"/>
</dbReference>
<sequence>MVFYSKTEVRPLISKDLPRRKFDRWIQKIQSLTPYQFERGIPSKPKIFKDGVPQKVVVFDETDLEKLQNLYDRVTYDNENLTYCIHLLFLSDEDFERWKSGRYDVEEEKRKYQ</sequence>
<accession>A0A0V8CYE2</accession>
<name>A0A0V8CYE2_LACLL</name>